<keyword evidence="6" id="KW-0969">Cilium</keyword>
<dbReference type="PANTHER" id="PTHR39190:SF1">
    <property type="entry name" value="FLAGELLAR ASSEMBLY FACTOR FLIW"/>
    <property type="match status" value="1"/>
</dbReference>
<dbReference type="RefSeq" id="WP_160720720.1">
    <property type="nucleotide sequence ID" value="NZ_SUMG01000007.1"/>
</dbReference>
<evidence type="ECO:0000256" key="3">
    <source>
        <dbReference type="ARBA" id="ARBA00022845"/>
    </source>
</evidence>
<dbReference type="GO" id="GO:0006417">
    <property type="term" value="P:regulation of translation"/>
    <property type="evidence" value="ECO:0007669"/>
    <property type="project" value="UniProtKB-KW"/>
</dbReference>
<dbReference type="AlphaFoldDB" id="A0AA44BDT5"/>
<evidence type="ECO:0000256" key="1">
    <source>
        <dbReference type="ARBA" id="ARBA00022490"/>
    </source>
</evidence>
<comment type="subunit">
    <text evidence="5">Interacts with translational regulator CsrA and flagellin(s).</text>
</comment>
<dbReference type="HAMAP" id="MF_01185">
    <property type="entry name" value="FliW"/>
    <property type="match status" value="1"/>
</dbReference>
<comment type="similarity">
    <text evidence="5">Belongs to the FliW family.</text>
</comment>
<keyword evidence="6" id="KW-0282">Flagellum</keyword>
<evidence type="ECO:0000256" key="5">
    <source>
        <dbReference type="HAMAP-Rule" id="MF_01185"/>
    </source>
</evidence>
<comment type="function">
    <text evidence="5">Acts as an anti-CsrA protein, binds CsrA and prevents it from repressing translation of its target genes, one of which is flagellin. Binds to flagellin and participates in the assembly of the flagellum.</text>
</comment>
<organism evidence="6 7">
    <name type="scientific">Isachenkonia alkalipeptolytica</name>
    <dbReference type="NCBI Taxonomy" id="2565777"/>
    <lineage>
        <taxon>Bacteria</taxon>
        <taxon>Bacillati</taxon>
        <taxon>Bacillota</taxon>
        <taxon>Clostridia</taxon>
        <taxon>Eubacteriales</taxon>
        <taxon>Clostridiaceae</taxon>
        <taxon>Isachenkonia</taxon>
    </lineage>
</organism>
<reference evidence="6 7" key="1">
    <citation type="submission" date="2019-04" db="EMBL/GenBank/DDBJ databases">
        <title>Isachenkonia alkalipeptolytica gen. nov. sp. nov. a new anaerobic, alkiliphilic organothrophic bacterium capable to reduce synthesized ferrihydrite isolated from a soda lake.</title>
        <authorList>
            <person name="Toshchakov S.V."/>
            <person name="Zavarzina D.G."/>
            <person name="Zhilina T.N."/>
            <person name="Kostrikina N.A."/>
            <person name="Kublanov I.V."/>
        </authorList>
    </citation>
    <scope>NUCLEOTIDE SEQUENCE [LARGE SCALE GENOMIC DNA]</scope>
    <source>
        <strain evidence="6 7">Z-1701</strain>
    </source>
</reference>
<keyword evidence="6" id="KW-0966">Cell projection</keyword>
<dbReference type="GO" id="GO:0005737">
    <property type="term" value="C:cytoplasm"/>
    <property type="evidence" value="ECO:0007669"/>
    <property type="project" value="UniProtKB-SubCell"/>
</dbReference>
<dbReference type="InterPro" id="IPR003775">
    <property type="entry name" value="Flagellar_assembly_factor_FliW"/>
</dbReference>
<dbReference type="Gene3D" id="2.30.290.10">
    <property type="entry name" value="BH3618-like"/>
    <property type="match status" value="1"/>
</dbReference>
<comment type="subcellular location">
    <subcellularLocation>
        <location evidence="5">Cytoplasm</location>
    </subcellularLocation>
</comment>
<accession>A0AA44BDT5</accession>
<keyword evidence="2 5" id="KW-1005">Bacterial flagellum biogenesis</keyword>
<comment type="caution">
    <text evidence="6">The sequence shown here is derived from an EMBL/GenBank/DDBJ whole genome shotgun (WGS) entry which is preliminary data.</text>
</comment>
<keyword evidence="7" id="KW-1185">Reference proteome</keyword>
<evidence type="ECO:0000256" key="2">
    <source>
        <dbReference type="ARBA" id="ARBA00022795"/>
    </source>
</evidence>
<dbReference type="Pfam" id="PF02623">
    <property type="entry name" value="FliW"/>
    <property type="match status" value="1"/>
</dbReference>
<gene>
    <name evidence="5" type="primary">fliW</name>
    <name evidence="6" type="ORF">ISALK_07285</name>
</gene>
<evidence type="ECO:0000256" key="4">
    <source>
        <dbReference type="ARBA" id="ARBA00023186"/>
    </source>
</evidence>
<name>A0AA44BDT5_9CLOT</name>
<proteinExistence type="inferred from homology"/>
<dbReference type="InterPro" id="IPR024046">
    <property type="entry name" value="Flagellar_assmbl_FliW_dom_sf"/>
</dbReference>
<dbReference type="GO" id="GO:0044780">
    <property type="term" value="P:bacterial-type flagellum assembly"/>
    <property type="evidence" value="ECO:0007669"/>
    <property type="project" value="UniProtKB-UniRule"/>
</dbReference>
<dbReference type="SUPFAM" id="SSF141457">
    <property type="entry name" value="BH3618-like"/>
    <property type="match status" value="1"/>
</dbReference>
<protein>
    <recommendedName>
        <fullName evidence="5">Flagellar assembly factor FliW</fullName>
    </recommendedName>
</protein>
<dbReference type="Proteomes" id="UP000449710">
    <property type="component" value="Unassembled WGS sequence"/>
</dbReference>
<dbReference type="PANTHER" id="PTHR39190">
    <property type="entry name" value="FLAGELLAR ASSEMBLY FACTOR FLIW"/>
    <property type="match status" value="1"/>
</dbReference>
<keyword evidence="3 5" id="KW-0810">Translation regulation</keyword>
<dbReference type="NCBIfam" id="NF009793">
    <property type="entry name" value="PRK13285.1-1"/>
    <property type="match status" value="1"/>
</dbReference>
<dbReference type="EMBL" id="SUMG01000007">
    <property type="protein sequence ID" value="NBG88302.1"/>
    <property type="molecule type" value="Genomic_DNA"/>
</dbReference>
<evidence type="ECO:0000313" key="7">
    <source>
        <dbReference type="Proteomes" id="UP000449710"/>
    </source>
</evidence>
<keyword evidence="1 5" id="KW-0963">Cytoplasm</keyword>
<keyword evidence="4 5" id="KW-0143">Chaperone</keyword>
<sequence>MKLETKHFGTIEVDEENIITFPDGIPGFEEETEFTIIQNPDENLPFHWLQAVKKGELAFVIMNPFIFRPDYDIHLPKGALEKLNIEDKEQISLWTIVRVPEKVEEMTANLSAPIVINNEEKLGKQVALENSPYGKRHQVLKELRESQNNAQASPKEASEGGV</sequence>
<evidence type="ECO:0000313" key="6">
    <source>
        <dbReference type="EMBL" id="NBG88302.1"/>
    </source>
</evidence>